<evidence type="ECO:0000313" key="2">
    <source>
        <dbReference type="Proteomes" id="UP001597199"/>
    </source>
</evidence>
<dbReference type="RefSeq" id="WP_016379155.1">
    <property type="nucleotide sequence ID" value="NZ_JBHTOA010000068.1"/>
</dbReference>
<dbReference type="EMBL" id="JBHTOA010000068">
    <property type="protein sequence ID" value="MFD1400266.1"/>
    <property type="molecule type" value="Genomic_DNA"/>
</dbReference>
<organism evidence="1 2">
    <name type="scientific">Lacticaseibacillus suilingensis</name>
    <dbReference type="NCBI Taxonomy" id="2799577"/>
    <lineage>
        <taxon>Bacteria</taxon>
        <taxon>Bacillati</taxon>
        <taxon>Bacillota</taxon>
        <taxon>Bacilli</taxon>
        <taxon>Lactobacillales</taxon>
        <taxon>Lactobacillaceae</taxon>
        <taxon>Lacticaseibacillus</taxon>
    </lineage>
</organism>
<name>A0ABW4BIF5_9LACO</name>
<dbReference type="Proteomes" id="UP001597199">
    <property type="component" value="Unassembled WGS sequence"/>
</dbReference>
<sequence length="61" mass="6987">MDEKPEIVRIKLEDDQRRAQLSTATKAFQVKIDTNKTVVVYNHIQGYILDALMKAVFANAH</sequence>
<comment type="caution">
    <text evidence="1">The sequence shown here is derived from an EMBL/GenBank/DDBJ whole genome shotgun (WGS) entry which is preliminary data.</text>
</comment>
<keyword evidence="2" id="KW-1185">Reference proteome</keyword>
<reference evidence="2" key="1">
    <citation type="journal article" date="2019" name="Int. J. Syst. Evol. Microbiol.">
        <title>The Global Catalogue of Microorganisms (GCM) 10K type strain sequencing project: providing services to taxonomists for standard genome sequencing and annotation.</title>
        <authorList>
            <consortium name="The Broad Institute Genomics Platform"/>
            <consortium name="The Broad Institute Genome Sequencing Center for Infectious Disease"/>
            <person name="Wu L."/>
            <person name="Ma J."/>
        </authorList>
    </citation>
    <scope>NUCLEOTIDE SEQUENCE [LARGE SCALE GENOMIC DNA]</scope>
    <source>
        <strain evidence="2">CCM 9110</strain>
    </source>
</reference>
<evidence type="ECO:0000313" key="1">
    <source>
        <dbReference type="EMBL" id="MFD1400266.1"/>
    </source>
</evidence>
<accession>A0ABW4BIF5</accession>
<proteinExistence type="predicted"/>
<protein>
    <submittedName>
        <fullName evidence="1">Uncharacterized protein</fullName>
    </submittedName>
</protein>
<gene>
    <name evidence="1" type="ORF">ACFQ41_13315</name>
</gene>